<dbReference type="Proteomes" id="UP000295741">
    <property type="component" value="Unassembled WGS sequence"/>
</dbReference>
<evidence type="ECO:0000256" key="7">
    <source>
        <dbReference type="PIRSR" id="PIRSR038994-2"/>
    </source>
</evidence>
<dbReference type="AlphaFoldDB" id="A0A4R6J3D3"/>
<dbReference type="SUPFAM" id="SSF51556">
    <property type="entry name" value="Metallo-dependent hydrolases"/>
    <property type="match status" value="1"/>
</dbReference>
<dbReference type="Pfam" id="PF01979">
    <property type="entry name" value="Amidohydro_1"/>
    <property type="match status" value="1"/>
</dbReference>
<feature type="binding site" evidence="7">
    <location>
        <begin position="296"/>
        <end position="298"/>
    </location>
    <ligand>
        <name>substrate</name>
    </ligand>
</feature>
<keyword evidence="2 8" id="KW-0479">Metal-binding</keyword>
<protein>
    <submittedName>
        <fullName evidence="10">N-acetylglucosamine-6-phosphate deacetylase</fullName>
    </submittedName>
</protein>
<dbReference type="GO" id="GO:0008448">
    <property type="term" value="F:N-acetylglucosamine-6-phosphate deacetylase activity"/>
    <property type="evidence" value="ECO:0007669"/>
    <property type="project" value="InterPro"/>
</dbReference>
<dbReference type="PANTHER" id="PTHR11113:SF14">
    <property type="entry name" value="N-ACETYLGLUCOSAMINE-6-PHOSPHATE DEACETYLASE"/>
    <property type="match status" value="1"/>
</dbReference>
<dbReference type="InterPro" id="IPR006680">
    <property type="entry name" value="Amidohydro-rel"/>
</dbReference>
<evidence type="ECO:0000256" key="1">
    <source>
        <dbReference type="ARBA" id="ARBA00010716"/>
    </source>
</evidence>
<evidence type="ECO:0000256" key="8">
    <source>
        <dbReference type="PIRSR" id="PIRSR038994-3"/>
    </source>
</evidence>
<dbReference type="InterPro" id="IPR032466">
    <property type="entry name" value="Metal_Hydrolase"/>
</dbReference>
<evidence type="ECO:0000259" key="9">
    <source>
        <dbReference type="Pfam" id="PF01979"/>
    </source>
</evidence>
<feature type="binding site" evidence="7">
    <location>
        <begin position="217"/>
        <end position="218"/>
    </location>
    <ligand>
        <name>substrate</name>
    </ligand>
</feature>
<feature type="domain" description="Amidohydrolase-related" evidence="9">
    <location>
        <begin position="115"/>
        <end position="347"/>
    </location>
</feature>
<organism evidence="10 11">
    <name type="scientific">Sediminibacterium goheungense</name>
    <dbReference type="NCBI Taxonomy" id="1086393"/>
    <lineage>
        <taxon>Bacteria</taxon>
        <taxon>Pseudomonadati</taxon>
        <taxon>Bacteroidota</taxon>
        <taxon>Chitinophagia</taxon>
        <taxon>Chitinophagales</taxon>
        <taxon>Chitinophagaceae</taxon>
        <taxon>Sediminibacterium</taxon>
    </lineage>
</organism>
<dbReference type="PANTHER" id="PTHR11113">
    <property type="entry name" value="N-ACETYLGLUCOSAMINE-6-PHOSPHATE DEACETYLASE"/>
    <property type="match status" value="1"/>
</dbReference>
<evidence type="ECO:0000256" key="2">
    <source>
        <dbReference type="ARBA" id="ARBA00022723"/>
    </source>
</evidence>
<dbReference type="PIRSF" id="PIRSF038994">
    <property type="entry name" value="NagA"/>
    <property type="match status" value="1"/>
</dbReference>
<evidence type="ECO:0000313" key="11">
    <source>
        <dbReference type="Proteomes" id="UP000295741"/>
    </source>
</evidence>
<dbReference type="Gene3D" id="3.20.20.140">
    <property type="entry name" value="Metal-dependent hydrolases"/>
    <property type="match status" value="1"/>
</dbReference>
<evidence type="ECO:0000313" key="10">
    <source>
        <dbReference type="EMBL" id="TDO29291.1"/>
    </source>
</evidence>
<keyword evidence="3 5" id="KW-0378">Hydrolase</keyword>
<evidence type="ECO:0000256" key="3">
    <source>
        <dbReference type="ARBA" id="ARBA00022801"/>
    </source>
</evidence>
<feature type="binding site" evidence="7">
    <location>
        <position position="249"/>
    </location>
    <ligand>
        <name>substrate</name>
    </ligand>
</feature>
<feature type="binding site" evidence="8">
    <location>
        <position position="193"/>
    </location>
    <ligand>
        <name>Zn(2+)</name>
        <dbReference type="ChEBI" id="CHEBI:29105"/>
    </ligand>
</feature>
<gene>
    <name evidence="10" type="ORF">BC659_1379</name>
</gene>
<dbReference type="Gene3D" id="2.30.40.10">
    <property type="entry name" value="Urease, subunit C, domain 1"/>
    <property type="match status" value="1"/>
</dbReference>
<dbReference type="EMBL" id="SNWP01000010">
    <property type="protein sequence ID" value="TDO29291.1"/>
    <property type="molecule type" value="Genomic_DNA"/>
</dbReference>
<proteinExistence type="inferred from homology"/>
<feature type="binding site" evidence="7">
    <location>
        <position position="225"/>
    </location>
    <ligand>
        <name>substrate</name>
    </ligand>
</feature>
<keyword evidence="11" id="KW-1185">Reference proteome</keyword>
<feature type="binding site" evidence="7">
    <location>
        <position position="139"/>
    </location>
    <ligand>
        <name>substrate</name>
    </ligand>
</feature>
<accession>A0A4R6J3D3</accession>
<dbReference type="RefSeq" id="WP_133473890.1">
    <property type="nucleotide sequence ID" value="NZ_SNWP01000010.1"/>
</dbReference>
<evidence type="ECO:0000256" key="6">
    <source>
        <dbReference type="PIRSR" id="PIRSR038994-1"/>
    </source>
</evidence>
<dbReference type="NCBIfam" id="TIGR00221">
    <property type="entry name" value="nagA"/>
    <property type="match status" value="1"/>
</dbReference>
<name>A0A4R6J3D3_9BACT</name>
<reference evidence="10 11" key="1">
    <citation type="submission" date="2019-03" db="EMBL/GenBank/DDBJ databases">
        <title>Genomic Encyclopedia of Archaeal and Bacterial Type Strains, Phase II (KMG-II): from individual species to whole genera.</title>
        <authorList>
            <person name="Goeker M."/>
        </authorList>
    </citation>
    <scope>NUCLEOTIDE SEQUENCE [LARGE SCALE GENOMIC DNA]</scope>
    <source>
        <strain evidence="10 11">DSM 28323</strain>
    </source>
</reference>
<comment type="cofactor">
    <cofactor evidence="8">
        <name>a divalent metal cation</name>
        <dbReference type="ChEBI" id="CHEBI:60240"/>
    </cofactor>
    <text evidence="8">Binds 1 divalent metal cation per subunit.</text>
</comment>
<dbReference type="InterPro" id="IPR003764">
    <property type="entry name" value="GlcNAc_6-P_deAcase"/>
</dbReference>
<comment type="similarity">
    <text evidence="1 5">Belongs to the metallo-dependent hydrolases superfamily. NagA family.</text>
</comment>
<dbReference type="OrthoDB" id="9776488at2"/>
<feature type="binding site" evidence="8">
    <location>
        <position position="214"/>
    </location>
    <ligand>
        <name>Zn(2+)</name>
        <dbReference type="ChEBI" id="CHEBI:29105"/>
    </ligand>
</feature>
<evidence type="ECO:0000256" key="4">
    <source>
        <dbReference type="ARBA" id="ARBA00023277"/>
    </source>
</evidence>
<comment type="caution">
    <text evidence="10">The sequence shown here is derived from an EMBL/GenBank/DDBJ whole genome shotgun (WGS) entry which is preliminary data.</text>
</comment>
<dbReference type="GO" id="GO:0006046">
    <property type="term" value="P:N-acetylglucosamine catabolic process"/>
    <property type="evidence" value="ECO:0007669"/>
    <property type="project" value="TreeGrafter"/>
</dbReference>
<evidence type="ECO:0000256" key="5">
    <source>
        <dbReference type="PIRNR" id="PIRNR038994"/>
    </source>
</evidence>
<sequence length="365" mass="40115">MRERNTYFANRLFTGSRWLEQQVVVTERSAIVDIVPATVIHEPYTAQFPVMAPALMDIQIYGAHDRLLSVYPEPASLELLYHYCREGGAAYFQPTVATNSYDVFKKAIDAVAAYQKNGGRGCMGLHIEGPWINPVKRGAHLAEFIHVPTVDQVQALLDYGKGIITMITLAPETCSADIINLIRSYGIVISAGHSNATYQQAIDAFNKGIPTATHLFNAMSALQHREPGLVGAIFDHESVMCSIVPDGYHVDFAAIRIAKKQMNERLFAITDAVTNTTTGPYPHKLNGDKYESNGTLSGSALNMIGCVKNLVQKAHITLDEALRMCSLYPAQVMGLSHRTGRIEKGYNVAMVGLTETLEVLKVVDE</sequence>
<dbReference type="GO" id="GO:0046872">
    <property type="term" value="F:metal ion binding"/>
    <property type="evidence" value="ECO:0007669"/>
    <property type="project" value="UniProtKB-KW"/>
</dbReference>
<keyword evidence="4 5" id="KW-0119">Carbohydrate metabolism</keyword>
<feature type="active site" description="Proton donor/acceptor" evidence="6">
    <location>
        <position position="271"/>
    </location>
</feature>
<feature type="binding site" evidence="8">
    <location>
        <position position="128"/>
    </location>
    <ligand>
        <name>Zn(2+)</name>
        <dbReference type="ChEBI" id="CHEBI:29105"/>
    </ligand>
</feature>
<dbReference type="InterPro" id="IPR011059">
    <property type="entry name" value="Metal-dep_hydrolase_composite"/>
</dbReference>